<comment type="caution">
    <text evidence="2">The sequence shown here is derived from an EMBL/GenBank/DDBJ whole genome shotgun (WGS) entry which is preliminary data.</text>
</comment>
<dbReference type="STRING" id="98765.A0A2R6NYX0"/>
<evidence type="ECO:0000256" key="1">
    <source>
        <dbReference type="SAM" id="MobiDB-lite"/>
    </source>
</evidence>
<dbReference type="Proteomes" id="UP000186601">
    <property type="component" value="Unassembled WGS sequence"/>
</dbReference>
<evidence type="ECO:0000313" key="3">
    <source>
        <dbReference type="Proteomes" id="UP000186601"/>
    </source>
</evidence>
<dbReference type="AlphaFoldDB" id="A0A2R6NYX0"/>
<reference evidence="2 3" key="1">
    <citation type="submission" date="2018-02" db="EMBL/GenBank/DDBJ databases">
        <title>Genome sequence of the basidiomycete white-rot fungus Phlebia centrifuga.</title>
        <authorList>
            <person name="Granchi Z."/>
            <person name="Peng M."/>
            <person name="de Vries R.P."/>
            <person name="Hilden K."/>
            <person name="Makela M.R."/>
            <person name="Grigoriev I."/>
            <person name="Riley R."/>
        </authorList>
    </citation>
    <scope>NUCLEOTIDE SEQUENCE [LARGE SCALE GENOMIC DNA]</scope>
    <source>
        <strain evidence="2 3">FBCC195</strain>
    </source>
</reference>
<proteinExistence type="predicted"/>
<sequence>MVALSVTFIFIHGIEYVNWPRLLPLSDIVHYDGPGYRSGHAGKGLGLSVLEPRKFVRPTAKTRPRAASKLEEIEMGTMSTGKNRMD</sequence>
<keyword evidence="3" id="KW-1185">Reference proteome</keyword>
<feature type="compositionally biased region" description="Polar residues" evidence="1">
    <location>
        <begin position="77"/>
        <end position="86"/>
    </location>
</feature>
<feature type="region of interest" description="Disordered" evidence="1">
    <location>
        <begin position="59"/>
        <end position="86"/>
    </location>
</feature>
<accession>A0A2R6NYX0</accession>
<dbReference type="EMBL" id="MLYV02000643">
    <property type="protein sequence ID" value="PSR80729.1"/>
    <property type="molecule type" value="Genomic_DNA"/>
</dbReference>
<gene>
    <name evidence="2" type="ORF">PHLCEN_2v6645</name>
</gene>
<name>A0A2R6NYX0_9APHY</name>
<organism evidence="2 3">
    <name type="scientific">Hermanssonia centrifuga</name>
    <dbReference type="NCBI Taxonomy" id="98765"/>
    <lineage>
        <taxon>Eukaryota</taxon>
        <taxon>Fungi</taxon>
        <taxon>Dikarya</taxon>
        <taxon>Basidiomycota</taxon>
        <taxon>Agaricomycotina</taxon>
        <taxon>Agaricomycetes</taxon>
        <taxon>Polyporales</taxon>
        <taxon>Meruliaceae</taxon>
        <taxon>Hermanssonia</taxon>
    </lineage>
</organism>
<protein>
    <submittedName>
        <fullName evidence="2">Uncharacterized protein</fullName>
    </submittedName>
</protein>
<evidence type="ECO:0000313" key="2">
    <source>
        <dbReference type="EMBL" id="PSR80729.1"/>
    </source>
</evidence>